<dbReference type="PANTHER" id="PTHR31973:SF189">
    <property type="entry name" value="TRANSPOSASE, MUDR, PLANT, MULE TRANSPOSASE DOMAIN PROTEIN-RELATED"/>
    <property type="match status" value="1"/>
</dbReference>
<proteinExistence type="predicted"/>
<gene>
    <name evidence="1" type="ORF">Tci_680744</name>
</gene>
<name>A0A699KWT7_TANCI</name>
<reference evidence="1" key="1">
    <citation type="journal article" date="2019" name="Sci. Rep.">
        <title>Draft genome of Tanacetum cinerariifolium, the natural source of mosquito coil.</title>
        <authorList>
            <person name="Yamashiro T."/>
            <person name="Shiraishi A."/>
            <person name="Satake H."/>
            <person name="Nakayama K."/>
        </authorList>
    </citation>
    <scope>NUCLEOTIDE SEQUENCE</scope>
</reference>
<comment type="caution">
    <text evidence="1">The sequence shown here is derived from an EMBL/GenBank/DDBJ whole genome shotgun (WGS) entry which is preliminary data.</text>
</comment>
<dbReference type="EMBL" id="BKCJ010549336">
    <property type="protein sequence ID" value="GFB08773.1"/>
    <property type="molecule type" value="Genomic_DNA"/>
</dbReference>
<accession>A0A699KWT7</accession>
<feature type="non-terminal residue" evidence="1">
    <location>
        <position position="96"/>
    </location>
</feature>
<sequence length="96" mass="11384">MLDEKAHEWLVERNPNSWCKAYFEMEKCSAAFENAISKSFNSRIVGARGKPIITMLEDIRVYIMQMMFCMNKLAFDNKDSITPSVRRHMKYNKRIQ</sequence>
<organism evidence="1">
    <name type="scientific">Tanacetum cinerariifolium</name>
    <name type="common">Dalmatian daisy</name>
    <name type="synonym">Chrysanthemum cinerariifolium</name>
    <dbReference type="NCBI Taxonomy" id="118510"/>
    <lineage>
        <taxon>Eukaryota</taxon>
        <taxon>Viridiplantae</taxon>
        <taxon>Streptophyta</taxon>
        <taxon>Embryophyta</taxon>
        <taxon>Tracheophyta</taxon>
        <taxon>Spermatophyta</taxon>
        <taxon>Magnoliopsida</taxon>
        <taxon>eudicotyledons</taxon>
        <taxon>Gunneridae</taxon>
        <taxon>Pentapetalae</taxon>
        <taxon>asterids</taxon>
        <taxon>campanulids</taxon>
        <taxon>Asterales</taxon>
        <taxon>Asteraceae</taxon>
        <taxon>Asteroideae</taxon>
        <taxon>Anthemideae</taxon>
        <taxon>Anthemidinae</taxon>
        <taxon>Tanacetum</taxon>
    </lineage>
</organism>
<dbReference type="AlphaFoldDB" id="A0A699KWT7"/>
<protein>
    <submittedName>
        <fullName evidence="1">Uncharacterized protein</fullName>
    </submittedName>
</protein>
<evidence type="ECO:0000313" key="1">
    <source>
        <dbReference type="EMBL" id="GFB08773.1"/>
    </source>
</evidence>
<dbReference type="PANTHER" id="PTHR31973">
    <property type="entry name" value="POLYPROTEIN, PUTATIVE-RELATED"/>
    <property type="match status" value="1"/>
</dbReference>